<dbReference type="EMBL" id="FOVE01000001">
    <property type="protein sequence ID" value="SFM98857.1"/>
    <property type="molecule type" value="Genomic_DNA"/>
</dbReference>
<proteinExistence type="predicted"/>
<name>A0A1I4VCF8_9NEIS</name>
<keyword evidence="1" id="KW-0732">Signal</keyword>
<evidence type="ECO:0000256" key="1">
    <source>
        <dbReference type="SAM" id="SignalP"/>
    </source>
</evidence>
<dbReference type="Proteomes" id="UP000242869">
    <property type="component" value="Unassembled WGS sequence"/>
</dbReference>
<dbReference type="PROSITE" id="PS51257">
    <property type="entry name" value="PROKAR_LIPOPROTEIN"/>
    <property type="match status" value="1"/>
</dbReference>
<feature type="chain" id="PRO_5017417467" evidence="1">
    <location>
        <begin position="18"/>
        <end position="172"/>
    </location>
</feature>
<reference evidence="3" key="1">
    <citation type="submission" date="2016-10" db="EMBL/GenBank/DDBJ databases">
        <authorList>
            <person name="Varghese N."/>
            <person name="Submissions S."/>
        </authorList>
    </citation>
    <scope>NUCLEOTIDE SEQUENCE [LARGE SCALE GENOMIC DNA]</scope>
    <source>
        <strain evidence="3">DSM 6150</strain>
    </source>
</reference>
<protein>
    <submittedName>
        <fullName evidence="2">Uncharacterized protein</fullName>
    </submittedName>
</protein>
<evidence type="ECO:0000313" key="3">
    <source>
        <dbReference type="Proteomes" id="UP000242869"/>
    </source>
</evidence>
<dbReference type="AlphaFoldDB" id="A0A1I4VCF8"/>
<sequence>MRGLMTAAFLCLLTACAIPVLQVAEVAMHGKSAFDLYRAIISNPEELLTLTGSIREHYKAHDPATRYAGLENKTAATNGWFDDGWLALDYIRLGPAPCDNLPQGCFFVELKKLSFSQCISLANHDEINGLYYRVELNGDPVSIGGLNHEVLEECKIALPLMQGRNEIKYISY</sequence>
<organism evidence="2 3">
    <name type="scientific">Formivibrio citricus</name>
    <dbReference type="NCBI Taxonomy" id="83765"/>
    <lineage>
        <taxon>Bacteria</taxon>
        <taxon>Pseudomonadati</taxon>
        <taxon>Pseudomonadota</taxon>
        <taxon>Betaproteobacteria</taxon>
        <taxon>Neisseriales</taxon>
        <taxon>Chitinibacteraceae</taxon>
        <taxon>Formivibrio</taxon>
    </lineage>
</organism>
<accession>A0A1I4VCF8</accession>
<keyword evidence="3" id="KW-1185">Reference proteome</keyword>
<feature type="signal peptide" evidence="1">
    <location>
        <begin position="1"/>
        <end position="17"/>
    </location>
</feature>
<gene>
    <name evidence="2" type="ORF">SAMN05660284_00227</name>
</gene>
<evidence type="ECO:0000313" key="2">
    <source>
        <dbReference type="EMBL" id="SFM98857.1"/>
    </source>
</evidence>